<dbReference type="SMART" id="SM00233">
    <property type="entry name" value="PH"/>
    <property type="match status" value="4"/>
</dbReference>
<evidence type="ECO:0000313" key="11">
    <source>
        <dbReference type="EMBL" id="KAE9286925.1"/>
    </source>
</evidence>
<proteinExistence type="predicted"/>
<evidence type="ECO:0000313" key="5">
    <source>
        <dbReference type="EMBL" id="KAE9082792.1"/>
    </source>
</evidence>
<feature type="domain" description="PH" evidence="2">
    <location>
        <begin position="113"/>
        <end position="282"/>
    </location>
</feature>
<accession>A0A6A3ITK7</accession>
<dbReference type="Proteomes" id="UP000429523">
    <property type="component" value="Unassembled WGS sequence"/>
</dbReference>
<dbReference type="EMBL" id="QXGF01001961">
    <property type="protein sequence ID" value="KAE8926843.1"/>
    <property type="molecule type" value="Genomic_DNA"/>
</dbReference>
<reference evidence="19 20" key="1">
    <citation type="submission" date="2018-09" db="EMBL/GenBank/DDBJ databases">
        <title>Genomic investigation of the strawberry pathogen Phytophthora fragariae indicates pathogenicity is determined by transcriptional variation in three key races.</title>
        <authorList>
            <person name="Adams T.M."/>
            <person name="Armitage A.D."/>
            <person name="Sobczyk M.K."/>
            <person name="Bates H.J."/>
            <person name="Dunwell J.M."/>
            <person name="Nellist C.F."/>
            <person name="Harrison R.J."/>
        </authorList>
    </citation>
    <scope>NUCLEOTIDE SEQUENCE [LARGE SCALE GENOMIC DNA]</scope>
    <source>
        <strain evidence="11 15">A4</strain>
        <strain evidence="10 16">BC-1</strain>
        <strain evidence="9 20">BC-23</strain>
        <strain evidence="8 14">NOV-27</strain>
        <strain evidence="7 17">NOV-5</strain>
        <strain evidence="5 18">NOV-71</strain>
        <strain evidence="12 21">NOV-77</strain>
        <strain evidence="3 13">NOV-9</strain>
        <strain evidence="6 22">ONT-3</strain>
        <strain evidence="4 19">SCRP245</strain>
    </source>
</reference>
<dbReference type="EMBL" id="QXGD01001955">
    <property type="protein sequence ID" value="KAE9196041.1"/>
    <property type="molecule type" value="Genomic_DNA"/>
</dbReference>
<organism evidence="4 19">
    <name type="scientific">Phytophthora fragariae</name>
    <dbReference type="NCBI Taxonomy" id="53985"/>
    <lineage>
        <taxon>Eukaryota</taxon>
        <taxon>Sar</taxon>
        <taxon>Stramenopiles</taxon>
        <taxon>Oomycota</taxon>
        <taxon>Peronosporomycetes</taxon>
        <taxon>Peronosporales</taxon>
        <taxon>Peronosporaceae</taxon>
        <taxon>Phytophthora</taxon>
    </lineage>
</organism>
<evidence type="ECO:0000313" key="16">
    <source>
        <dbReference type="Proteomes" id="UP000440367"/>
    </source>
</evidence>
<dbReference type="EMBL" id="QXFZ01001948">
    <property type="protein sequence ID" value="KAE9082792.1"/>
    <property type="molecule type" value="Genomic_DNA"/>
</dbReference>
<dbReference type="Proteomes" id="UP000486351">
    <property type="component" value="Unassembled WGS sequence"/>
</dbReference>
<dbReference type="Proteomes" id="UP000433483">
    <property type="component" value="Unassembled WGS sequence"/>
</dbReference>
<dbReference type="EMBL" id="QXGC01001814">
    <property type="protein sequence ID" value="KAE9195582.1"/>
    <property type="molecule type" value="Genomic_DNA"/>
</dbReference>
<evidence type="ECO:0000313" key="6">
    <source>
        <dbReference type="EMBL" id="KAE9083893.1"/>
    </source>
</evidence>
<dbReference type="Proteomes" id="UP000437068">
    <property type="component" value="Unassembled WGS sequence"/>
</dbReference>
<evidence type="ECO:0000313" key="19">
    <source>
        <dbReference type="Proteomes" id="UP000460718"/>
    </source>
</evidence>
<evidence type="ECO:0000313" key="13">
    <source>
        <dbReference type="Proteomes" id="UP000429523"/>
    </source>
</evidence>
<feature type="compositionally biased region" description="Low complexity" evidence="1">
    <location>
        <begin position="478"/>
        <end position="500"/>
    </location>
</feature>
<evidence type="ECO:0000313" key="15">
    <source>
        <dbReference type="Proteomes" id="UP000437068"/>
    </source>
</evidence>
<dbReference type="EMBL" id="QXFX01001850">
    <property type="protein sequence ID" value="KAE9083893.1"/>
    <property type="molecule type" value="Genomic_DNA"/>
</dbReference>
<evidence type="ECO:0000313" key="9">
    <source>
        <dbReference type="EMBL" id="KAE9195582.1"/>
    </source>
</evidence>
<dbReference type="Proteomes" id="UP000440367">
    <property type="component" value="Unassembled WGS sequence"/>
</dbReference>
<evidence type="ECO:0000313" key="21">
    <source>
        <dbReference type="Proteomes" id="UP000486351"/>
    </source>
</evidence>
<dbReference type="EMBL" id="QXGA01001929">
    <property type="protein sequence ID" value="KAE9107150.1"/>
    <property type="molecule type" value="Genomic_DNA"/>
</dbReference>
<dbReference type="EMBL" id="QXGE01001909">
    <property type="protein sequence ID" value="KAE9286925.1"/>
    <property type="molecule type" value="Genomic_DNA"/>
</dbReference>
<dbReference type="EMBL" id="QXFY01001872">
    <property type="protein sequence ID" value="KAE9307641.1"/>
    <property type="molecule type" value="Genomic_DNA"/>
</dbReference>
<dbReference type="Proteomes" id="UP000440732">
    <property type="component" value="Unassembled WGS sequence"/>
</dbReference>
<evidence type="ECO:0000256" key="1">
    <source>
        <dbReference type="SAM" id="MobiDB-lite"/>
    </source>
</evidence>
<dbReference type="EMBL" id="QXFW01001825">
    <property type="protein sequence ID" value="KAE8985341.1"/>
    <property type="molecule type" value="Genomic_DNA"/>
</dbReference>
<feature type="region of interest" description="Disordered" evidence="1">
    <location>
        <begin position="478"/>
        <end position="502"/>
    </location>
</feature>
<gene>
    <name evidence="11" type="ORF">PF001_g21219</name>
    <name evidence="10" type="ORF">PF002_g23157</name>
    <name evidence="9" type="ORF">PF004_g20391</name>
    <name evidence="8" type="ORF">PF005_g22000</name>
    <name evidence="7" type="ORF">PF006_g21186</name>
    <name evidence="5" type="ORF">PF007_g22166</name>
    <name evidence="12" type="ORF">PF008_g21180</name>
    <name evidence="3" type="ORF">PF009_g22976</name>
    <name evidence="6" type="ORF">PF010_g21047</name>
    <name evidence="4" type="ORF">PF011_g20423</name>
</gene>
<protein>
    <recommendedName>
        <fullName evidence="2">PH domain-containing protein</fullName>
    </recommendedName>
</protein>
<feature type="compositionally biased region" description="Polar residues" evidence="1">
    <location>
        <begin position="226"/>
        <end position="235"/>
    </location>
</feature>
<dbReference type="SUPFAM" id="SSF50729">
    <property type="entry name" value="PH domain-like"/>
    <property type="match status" value="3"/>
</dbReference>
<dbReference type="InterPro" id="IPR001849">
    <property type="entry name" value="PH_domain"/>
</dbReference>
<evidence type="ECO:0000313" key="22">
    <source>
        <dbReference type="Proteomes" id="UP000488956"/>
    </source>
</evidence>
<evidence type="ECO:0000313" key="17">
    <source>
        <dbReference type="Proteomes" id="UP000440732"/>
    </source>
</evidence>
<evidence type="ECO:0000313" key="7">
    <source>
        <dbReference type="EMBL" id="KAE9107150.1"/>
    </source>
</evidence>
<feature type="region of interest" description="Disordered" evidence="1">
    <location>
        <begin position="218"/>
        <end position="237"/>
    </location>
</feature>
<dbReference type="OrthoDB" id="77106at2759"/>
<dbReference type="AlphaFoldDB" id="A0A6A3ITK7"/>
<dbReference type="Proteomes" id="UP000441208">
    <property type="component" value="Unassembled WGS sequence"/>
</dbReference>
<dbReference type="Proteomes" id="UP000460718">
    <property type="component" value="Unassembled WGS sequence"/>
</dbReference>
<dbReference type="EMBL" id="QXGB01001928">
    <property type="protein sequence ID" value="KAE9183652.1"/>
    <property type="molecule type" value="Genomic_DNA"/>
</dbReference>
<evidence type="ECO:0000313" key="14">
    <source>
        <dbReference type="Proteomes" id="UP000433483"/>
    </source>
</evidence>
<dbReference type="Proteomes" id="UP000488956">
    <property type="component" value="Unassembled WGS sequence"/>
</dbReference>
<name>A0A6A3ITK7_9STRA</name>
<dbReference type="Gene3D" id="2.30.29.30">
    <property type="entry name" value="Pleckstrin-homology domain (PH domain)/Phosphotyrosine-binding domain (PTB)"/>
    <property type="match status" value="3"/>
</dbReference>
<evidence type="ECO:0000313" key="4">
    <source>
        <dbReference type="EMBL" id="KAE8985341.1"/>
    </source>
</evidence>
<evidence type="ECO:0000313" key="3">
    <source>
        <dbReference type="EMBL" id="KAE8926843.1"/>
    </source>
</evidence>
<evidence type="ECO:0000313" key="20">
    <source>
        <dbReference type="Proteomes" id="UP000476176"/>
    </source>
</evidence>
<evidence type="ECO:0000259" key="2">
    <source>
        <dbReference type="PROSITE" id="PS50003"/>
    </source>
</evidence>
<dbReference type="Proteomes" id="UP000476176">
    <property type="component" value="Unassembled WGS sequence"/>
</dbReference>
<dbReference type="PROSITE" id="PS50003">
    <property type="entry name" value="PH_DOMAIN"/>
    <property type="match status" value="1"/>
</dbReference>
<sequence>MEDYIRGVLCGYLQVQIGTRDDAKRRRTFVVLSDSRMDYYLSDPRPTFTAKIDATYFLSTTTRLHYYLELNARAPPHSICLTTDRGTEVYVADTQEEADLWFRHLSERLDALSTMLKGPLMLRKELAANQQVKRFMLRTKYRWKARYVELGRSTLRFCKPSDHKTKTMKQFALTATSFAGQESTTYLRQLSVFASYSIPVDPSPQTLRGIKKIEKMRREEEERNEVNTGDTSFKTNEVRPKGSNVAAFYPFIVTTGQAYIILAAPTEQIRTHWILAIRLRIIALKYRHNGGPRKQPGLITTQESNPYQVQGFIEAQPKPGGPWKQHYVELDNGMLRVKKSERKLGSIFEVQLLPTCRVTPLLEKANAFTVRSLGCEVAFAPGSAAEARRWMDVIRGAAAAVERTRYQRIFHGDIQRLMRNSVIYTLDVASEANAGIMLERHKKRIFVLSHEPVLPKSPRRVTMAALVRRVSMLTTATSSGSARTLSPSSGSPSPLDSPTPAVEINTSSAIIPPGSVLVGISQFGMMHDSADTIWHTLRQKKGCYKQAKRLIFRAPAVKEGSLKVKFRGAEEWVLHRCRLANGRFHVEDAQNHKGNVLVEVALRDCEVELFSDDDCFNGIKLTVTTSNALVRSVVFMNVALDDDAFMWFAMLHMEISVAQDSSLFPLNPGPMLSTLVGVPPSGTPSAREEKLVADQAKSYRDCTIVGTRIEEIEEYAREQERILRGLDTEVRKKLEVEFALEGLRKVEFNPVANAENSASLSPADVTRFFQHLDAVDSGKVSSAGLVFAMKSITKHIRARKKRHGNKADPESSDSEPLGAFFAALETFTSDGRNLVCLTPEEFATVMAKVTHPAVVELVRKESRNNIQCI</sequence>
<evidence type="ECO:0000313" key="18">
    <source>
        <dbReference type="Proteomes" id="UP000441208"/>
    </source>
</evidence>
<evidence type="ECO:0000313" key="10">
    <source>
        <dbReference type="EMBL" id="KAE9196041.1"/>
    </source>
</evidence>
<evidence type="ECO:0000313" key="8">
    <source>
        <dbReference type="EMBL" id="KAE9183652.1"/>
    </source>
</evidence>
<dbReference type="InterPro" id="IPR011993">
    <property type="entry name" value="PH-like_dom_sf"/>
</dbReference>
<comment type="caution">
    <text evidence="4">The sequence shown here is derived from an EMBL/GenBank/DDBJ whole genome shotgun (WGS) entry which is preliminary data.</text>
</comment>
<evidence type="ECO:0000313" key="12">
    <source>
        <dbReference type="EMBL" id="KAE9307641.1"/>
    </source>
</evidence>
<keyword evidence="14" id="KW-1185">Reference proteome</keyword>
<dbReference type="CDD" id="cd00821">
    <property type="entry name" value="PH"/>
    <property type="match status" value="1"/>
</dbReference>